<gene>
    <name evidence="1" type="ORF">B7R21_19575</name>
</gene>
<organism evidence="1 2">
    <name type="scientific">Subtercola boreus</name>
    <dbReference type="NCBI Taxonomy" id="120213"/>
    <lineage>
        <taxon>Bacteria</taxon>
        <taxon>Bacillati</taxon>
        <taxon>Actinomycetota</taxon>
        <taxon>Actinomycetes</taxon>
        <taxon>Micrococcales</taxon>
        <taxon>Microbacteriaceae</taxon>
        <taxon>Subtercola</taxon>
    </lineage>
</organism>
<dbReference type="Proteomes" id="UP000256709">
    <property type="component" value="Unassembled WGS sequence"/>
</dbReference>
<sequence length="137" mass="15601">MSEIWPRRGDKNDVEPKRLPHVVVPVPIGEVRDFVRHAVKGTSLVDPVAQVFSGFVLFEQRLRYTAVDATHTRIEIDVSEKVPGADVLLYTRRVGVIDRFFVAVQDELDSRERRYHRPEAKAAVTEQVEFDTSVDGT</sequence>
<dbReference type="EMBL" id="NBXA01000095">
    <property type="protein sequence ID" value="RFA06571.1"/>
    <property type="molecule type" value="Genomic_DNA"/>
</dbReference>
<name>A0A3E0VA63_9MICO</name>
<evidence type="ECO:0000313" key="1">
    <source>
        <dbReference type="EMBL" id="RFA06571.1"/>
    </source>
</evidence>
<dbReference type="OrthoDB" id="4979436at2"/>
<dbReference type="AlphaFoldDB" id="A0A3E0VA63"/>
<evidence type="ECO:0000313" key="2">
    <source>
        <dbReference type="Proteomes" id="UP000256709"/>
    </source>
</evidence>
<accession>A0A3E0VA63</accession>
<comment type="caution">
    <text evidence="1">The sequence shown here is derived from an EMBL/GenBank/DDBJ whole genome shotgun (WGS) entry which is preliminary data.</text>
</comment>
<reference evidence="1 2" key="1">
    <citation type="submission" date="2017-04" db="EMBL/GenBank/DDBJ databases">
        <title>Comparative genome analysis of Subtercola boreus.</title>
        <authorList>
            <person name="Cho Y.-J."/>
            <person name="Cho A."/>
            <person name="Kim O.-S."/>
            <person name="Lee J.-I."/>
        </authorList>
    </citation>
    <scope>NUCLEOTIDE SEQUENCE [LARGE SCALE GENOMIC DNA]</scope>
    <source>
        <strain evidence="1 2">P27444</strain>
    </source>
</reference>
<proteinExistence type="predicted"/>
<protein>
    <submittedName>
        <fullName evidence="1">Uncharacterized protein</fullName>
    </submittedName>
</protein>